<dbReference type="EMBL" id="BONY01000022">
    <property type="protein sequence ID" value="GIH05875.1"/>
    <property type="molecule type" value="Genomic_DNA"/>
</dbReference>
<dbReference type="InterPro" id="IPR001791">
    <property type="entry name" value="Laminin_G"/>
</dbReference>
<dbReference type="Gene3D" id="2.60.120.200">
    <property type="match status" value="1"/>
</dbReference>
<sequence>MRRILVATALAGLLGGVAAITHHRLTTAATPLVTVAIKATQAPPWSTRIHFDFSQGLGGPVAESGQQLALVEAVEAGGSLIQMPRGDGWAVHFPGRCHLDPQECPRAILESGPAGILNPGIRAVRWGASVQMMVNETSDGGNVLQKGLADSGTQFKLQVDGLEGRPSCAVAGPEGKFLALSPTGIADGKWHQLLCERNDDQLTLYVDGQWAAAIPVPVGLSIVNNAPLRLGGKGHGAYNDQFHGTLDDVFVEIA</sequence>
<gene>
    <name evidence="2" type="ORF">Rhe02_39420</name>
</gene>
<accession>A0A8J3VGV8</accession>
<dbReference type="Proteomes" id="UP000612899">
    <property type="component" value="Unassembled WGS sequence"/>
</dbReference>
<dbReference type="PROSITE" id="PS50025">
    <property type="entry name" value="LAM_G_DOMAIN"/>
    <property type="match status" value="1"/>
</dbReference>
<name>A0A8J3VGV8_9ACTN</name>
<evidence type="ECO:0000313" key="2">
    <source>
        <dbReference type="EMBL" id="GIH05875.1"/>
    </source>
</evidence>
<comment type="caution">
    <text evidence="2">The sequence shown here is derived from an EMBL/GenBank/DDBJ whole genome shotgun (WGS) entry which is preliminary data.</text>
</comment>
<dbReference type="Pfam" id="PF13385">
    <property type="entry name" value="Laminin_G_3"/>
    <property type="match status" value="1"/>
</dbReference>
<dbReference type="CDD" id="cd00110">
    <property type="entry name" value="LamG"/>
    <property type="match status" value="1"/>
</dbReference>
<evidence type="ECO:0000313" key="3">
    <source>
        <dbReference type="Proteomes" id="UP000612899"/>
    </source>
</evidence>
<keyword evidence="3" id="KW-1185">Reference proteome</keyword>
<proteinExistence type="predicted"/>
<organism evidence="2 3">
    <name type="scientific">Rhizocola hellebori</name>
    <dbReference type="NCBI Taxonomy" id="1392758"/>
    <lineage>
        <taxon>Bacteria</taxon>
        <taxon>Bacillati</taxon>
        <taxon>Actinomycetota</taxon>
        <taxon>Actinomycetes</taxon>
        <taxon>Micromonosporales</taxon>
        <taxon>Micromonosporaceae</taxon>
        <taxon>Rhizocola</taxon>
    </lineage>
</organism>
<protein>
    <recommendedName>
        <fullName evidence="1">Laminin G domain-containing protein</fullName>
    </recommendedName>
</protein>
<evidence type="ECO:0000259" key="1">
    <source>
        <dbReference type="PROSITE" id="PS50025"/>
    </source>
</evidence>
<dbReference type="InterPro" id="IPR013320">
    <property type="entry name" value="ConA-like_dom_sf"/>
</dbReference>
<feature type="domain" description="Laminin G" evidence="1">
    <location>
        <begin position="105"/>
        <end position="254"/>
    </location>
</feature>
<dbReference type="AlphaFoldDB" id="A0A8J3VGV8"/>
<reference evidence="2" key="1">
    <citation type="submission" date="2021-01" db="EMBL/GenBank/DDBJ databases">
        <title>Whole genome shotgun sequence of Rhizocola hellebori NBRC 109834.</title>
        <authorList>
            <person name="Komaki H."/>
            <person name="Tamura T."/>
        </authorList>
    </citation>
    <scope>NUCLEOTIDE SEQUENCE</scope>
    <source>
        <strain evidence="2">NBRC 109834</strain>
    </source>
</reference>
<dbReference type="SUPFAM" id="SSF49899">
    <property type="entry name" value="Concanavalin A-like lectins/glucanases"/>
    <property type="match status" value="1"/>
</dbReference>